<dbReference type="OrthoDB" id="424794at2759"/>
<sequence length="517" mass="60095">MIHRTGWRIQQFKFFFSIPLKNMENSSQHLVALIHNKSDIGTQCELTNDFETVSCKSENCLVEENNQETSNEVILEKKRKLKDWIEHIKKPKKCKLNSVQARPGTTNEKFNETSYYFENGLRKVYPYFFTFTTFTKGRWVGRTLVDVFGEEFRAHTTNEYEEHVKNGSLTINNERVTSDYVFKHNDLLANIVHRHEVPVTNDTIDIIHLDKDIVVVNKPASIPVHPCGRYRHNTIIFLLAKEYNLKDLKTIHRLDRLTSGVLMFGRTQNKARIMESQIRNREVKKQYVCRVEGKFPEFVQCKEPIEVVSYKIGVCKVSSKGKECETIFKLIGYNNEINTSVVLCTPLSGRMHQIRVHLQYLGYPIKNDTLYNDTIFGPEKGRGGNFGKTDEQLIDDLIHVHNAENWKTNKEIPLLPEVINNVSDQYVDTSHLEKITSSSPESMYYNMSTQTGIQMPDMKFDKKKLSIDPNCVECKISYKDPTPKDLIMYLHAFKYSGPDWAYETPLPVWADVNWKEP</sequence>
<feature type="active site" evidence="8">
    <location>
        <position position="255"/>
    </location>
</feature>
<dbReference type="Pfam" id="PF00849">
    <property type="entry name" value="PseudoU_synth_2"/>
    <property type="match status" value="1"/>
</dbReference>
<dbReference type="EMBL" id="CABPRJ010000001">
    <property type="protein sequence ID" value="VVC24116.1"/>
    <property type="molecule type" value="Genomic_DNA"/>
</dbReference>
<dbReference type="CDD" id="cd02557">
    <property type="entry name" value="PseudoU_synth_ScRIB2"/>
    <property type="match status" value="1"/>
</dbReference>
<keyword evidence="4" id="KW-0413">Isomerase</keyword>
<dbReference type="PANTHER" id="PTHR21600:SF40">
    <property type="entry name" value="PSEUDOURIDYLATE SYNTHASE RPUSD2"/>
    <property type="match status" value="1"/>
</dbReference>
<protein>
    <recommendedName>
        <fullName evidence="6">Pseudouridylate synthase RPUSD2</fullName>
    </recommendedName>
    <alternativeName>
        <fullName evidence="7">RNA pseudouridylate synthase domain-containing protein 2</fullName>
    </alternativeName>
</protein>
<evidence type="ECO:0000256" key="8">
    <source>
        <dbReference type="PIRSR" id="PIRSR606225-1"/>
    </source>
</evidence>
<dbReference type="SUPFAM" id="SSF55120">
    <property type="entry name" value="Pseudouridine synthase"/>
    <property type="match status" value="1"/>
</dbReference>
<dbReference type="FunFam" id="3.30.2350.10:FF:000010">
    <property type="entry name" value="RNA pseudouridine synthase domain-containing 2"/>
    <property type="match status" value="1"/>
</dbReference>
<evidence type="ECO:0000313" key="11">
    <source>
        <dbReference type="Proteomes" id="UP000325440"/>
    </source>
</evidence>
<dbReference type="Gene3D" id="3.30.2350.10">
    <property type="entry name" value="Pseudouridine synthase"/>
    <property type="match status" value="1"/>
</dbReference>
<dbReference type="PROSITE" id="PS01129">
    <property type="entry name" value="PSI_RLU"/>
    <property type="match status" value="1"/>
</dbReference>
<dbReference type="InterPro" id="IPR006145">
    <property type="entry name" value="PsdUridine_synth_RsuA/RluA"/>
</dbReference>
<comment type="function">
    <text evidence="5">Pseudouridine synthase that catalyzes pseudouridylation of mRNAs.</text>
</comment>
<dbReference type="GO" id="GO:0006397">
    <property type="term" value="P:mRNA processing"/>
    <property type="evidence" value="ECO:0007669"/>
    <property type="project" value="UniProtKB-KW"/>
</dbReference>
<dbReference type="InterPro" id="IPR050188">
    <property type="entry name" value="RluA_PseudoU_synthase"/>
</dbReference>
<dbReference type="Proteomes" id="UP000325440">
    <property type="component" value="Unassembled WGS sequence"/>
</dbReference>
<keyword evidence="3" id="KW-0507">mRNA processing</keyword>
<accession>A0A5E4LY69</accession>
<gene>
    <name evidence="10" type="ORF">CINCED_3A005436</name>
</gene>
<evidence type="ECO:0000313" key="10">
    <source>
        <dbReference type="EMBL" id="VVC24116.1"/>
    </source>
</evidence>
<dbReference type="InterPro" id="IPR006225">
    <property type="entry name" value="PsdUridine_synth_RluC/D"/>
</dbReference>
<evidence type="ECO:0000259" key="9">
    <source>
        <dbReference type="Pfam" id="PF00849"/>
    </source>
</evidence>
<evidence type="ECO:0000256" key="2">
    <source>
        <dbReference type="ARBA" id="ARBA00022553"/>
    </source>
</evidence>
<evidence type="ECO:0000256" key="1">
    <source>
        <dbReference type="ARBA" id="ARBA00010876"/>
    </source>
</evidence>
<evidence type="ECO:0000256" key="6">
    <source>
        <dbReference type="ARBA" id="ARBA00072682"/>
    </source>
</evidence>
<evidence type="ECO:0000256" key="3">
    <source>
        <dbReference type="ARBA" id="ARBA00022664"/>
    </source>
</evidence>
<comment type="similarity">
    <text evidence="1">Belongs to the pseudouridine synthase RluA family.</text>
</comment>
<evidence type="ECO:0000256" key="4">
    <source>
        <dbReference type="ARBA" id="ARBA00023235"/>
    </source>
</evidence>
<name>A0A5E4LY69_9HEMI</name>
<dbReference type="GO" id="GO:0009982">
    <property type="term" value="F:pseudouridine synthase activity"/>
    <property type="evidence" value="ECO:0007669"/>
    <property type="project" value="InterPro"/>
</dbReference>
<dbReference type="NCBIfam" id="TIGR00005">
    <property type="entry name" value="rluA_subfam"/>
    <property type="match status" value="1"/>
</dbReference>
<dbReference type="GO" id="GO:0003723">
    <property type="term" value="F:RNA binding"/>
    <property type="evidence" value="ECO:0007669"/>
    <property type="project" value="InterPro"/>
</dbReference>
<dbReference type="GO" id="GO:0000455">
    <property type="term" value="P:enzyme-directed rRNA pseudouridine synthesis"/>
    <property type="evidence" value="ECO:0007669"/>
    <property type="project" value="TreeGrafter"/>
</dbReference>
<keyword evidence="11" id="KW-1185">Reference proteome</keyword>
<dbReference type="InterPro" id="IPR006224">
    <property type="entry name" value="PsdUridine_synth_RluA-like_CS"/>
</dbReference>
<organism evidence="10 11">
    <name type="scientific">Cinara cedri</name>
    <dbReference type="NCBI Taxonomy" id="506608"/>
    <lineage>
        <taxon>Eukaryota</taxon>
        <taxon>Metazoa</taxon>
        <taxon>Ecdysozoa</taxon>
        <taxon>Arthropoda</taxon>
        <taxon>Hexapoda</taxon>
        <taxon>Insecta</taxon>
        <taxon>Pterygota</taxon>
        <taxon>Neoptera</taxon>
        <taxon>Paraneoptera</taxon>
        <taxon>Hemiptera</taxon>
        <taxon>Sternorrhyncha</taxon>
        <taxon>Aphidomorpha</taxon>
        <taxon>Aphidoidea</taxon>
        <taxon>Aphididae</taxon>
        <taxon>Lachninae</taxon>
        <taxon>Cinara</taxon>
    </lineage>
</organism>
<reference evidence="10 11" key="1">
    <citation type="submission" date="2019-08" db="EMBL/GenBank/DDBJ databases">
        <authorList>
            <person name="Alioto T."/>
            <person name="Alioto T."/>
            <person name="Gomez Garrido J."/>
        </authorList>
    </citation>
    <scope>NUCLEOTIDE SEQUENCE [LARGE SCALE GENOMIC DNA]</scope>
</reference>
<dbReference type="AlphaFoldDB" id="A0A5E4LY69"/>
<proteinExistence type="inferred from homology"/>
<evidence type="ECO:0000256" key="5">
    <source>
        <dbReference type="ARBA" id="ARBA00057241"/>
    </source>
</evidence>
<evidence type="ECO:0000256" key="7">
    <source>
        <dbReference type="ARBA" id="ARBA00080257"/>
    </source>
</evidence>
<feature type="domain" description="Pseudouridine synthase RsuA/RluA-like" evidence="9">
    <location>
        <begin position="212"/>
        <end position="359"/>
    </location>
</feature>
<dbReference type="PANTHER" id="PTHR21600">
    <property type="entry name" value="MITOCHONDRIAL RNA PSEUDOURIDINE SYNTHASE"/>
    <property type="match status" value="1"/>
</dbReference>
<keyword evidence="2" id="KW-0597">Phosphoprotein</keyword>
<dbReference type="InterPro" id="IPR020103">
    <property type="entry name" value="PsdUridine_synth_cat_dom_sf"/>
</dbReference>